<keyword evidence="2" id="KW-1185">Reference proteome</keyword>
<proteinExistence type="predicted"/>
<evidence type="ECO:0000313" key="1">
    <source>
        <dbReference type="EMBL" id="RHJ84076.1"/>
    </source>
</evidence>
<dbReference type="AlphaFoldDB" id="A0A415DV16"/>
<dbReference type="OrthoDB" id="9867749at2"/>
<dbReference type="Proteomes" id="UP000284841">
    <property type="component" value="Unassembled WGS sequence"/>
</dbReference>
<evidence type="ECO:0000313" key="2">
    <source>
        <dbReference type="Proteomes" id="UP000284841"/>
    </source>
</evidence>
<sequence length="202" mass="23372">MNRAVQLISENIGIQHALAEYKNSQYIPAPDYLVVSFPVLSDEKVSAEVYQETLEEAFENVEKIDTYDNRYFYRVSVPKEDILEAFEKCADNEMLNKWINYFAVRGLKGDANERDRIKLSAKQEAADMTGDEEWAEFVSYMKAGIMANAGRFGLSVPGFTIEELRNDRYAGALVREFESVTIIVFDYEWKDVEVFYKSLEFK</sequence>
<organism evidence="1 2">
    <name type="scientific">Emergencia timonensis</name>
    <dbReference type="NCBI Taxonomy" id="1776384"/>
    <lineage>
        <taxon>Bacteria</taxon>
        <taxon>Bacillati</taxon>
        <taxon>Bacillota</taxon>
        <taxon>Clostridia</taxon>
        <taxon>Peptostreptococcales</taxon>
        <taxon>Anaerovoracaceae</taxon>
        <taxon>Emergencia</taxon>
    </lineage>
</organism>
<gene>
    <name evidence="1" type="ORF">DW099_17920</name>
</gene>
<dbReference type="RefSeq" id="WP_067533273.1">
    <property type="nucleotide sequence ID" value="NZ_AP025567.1"/>
</dbReference>
<accession>A0A415DV16</accession>
<reference evidence="1 2" key="1">
    <citation type="submission" date="2018-08" db="EMBL/GenBank/DDBJ databases">
        <title>A genome reference for cultivated species of the human gut microbiota.</title>
        <authorList>
            <person name="Zou Y."/>
            <person name="Xue W."/>
            <person name="Luo G."/>
        </authorList>
    </citation>
    <scope>NUCLEOTIDE SEQUENCE [LARGE SCALE GENOMIC DNA]</scope>
    <source>
        <strain evidence="1 2">AM07-24</strain>
    </source>
</reference>
<name>A0A415DV16_9FIRM</name>
<dbReference type="GeneID" id="83002867"/>
<protein>
    <submittedName>
        <fullName evidence="1">Uncharacterized protein</fullName>
    </submittedName>
</protein>
<comment type="caution">
    <text evidence="1">The sequence shown here is derived from an EMBL/GenBank/DDBJ whole genome shotgun (WGS) entry which is preliminary data.</text>
</comment>
<dbReference type="EMBL" id="QRMS01000007">
    <property type="protein sequence ID" value="RHJ84076.1"/>
    <property type="molecule type" value="Genomic_DNA"/>
</dbReference>
<dbReference type="STRING" id="1776384.GCA_900086585_00454"/>